<dbReference type="OMA" id="SHSRINF"/>
<feature type="disulfide bond" evidence="10">
    <location>
        <begin position="1400"/>
        <end position="1412"/>
    </location>
</feature>
<feature type="region of interest" description="Disordered" evidence="12">
    <location>
        <begin position="135"/>
        <end position="157"/>
    </location>
</feature>
<dbReference type="GO" id="GO:0009887">
    <property type="term" value="P:animal organ morphogenesis"/>
    <property type="evidence" value="ECO:0007669"/>
    <property type="project" value="TreeGrafter"/>
</dbReference>
<dbReference type="Pfam" id="PF02210">
    <property type="entry name" value="Laminin_G_2"/>
    <property type="match status" value="4"/>
</dbReference>
<dbReference type="OrthoDB" id="10011303at2759"/>
<feature type="compositionally biased region" description="Basic residues" evidence="12">
    <location>
        <begin position="213"/>
        <end position="229"/>
    </location>
</feature>
<feature type="disulfide bond" evidence="10">
    <location>
        <begin position="1227"/>
        <end position="1236"/>
    </location>
</feature>
<reference evidence="17 18" key="1">
    <citation type="journal article" date="2015" name="Nat. Commun.">
        <title>Lucilia cuprina genome unlocks parasitic fly biology to underpin future interventions.</title>
        <authorList>
            <person name="Anstead C.A."/>
            <person name="Korhonen P.K."/>
            <person name="Young N.D."/>
            <person name="Hall R.S."/>
            <person name="Jex A.R."/>
            <person name="Murali S.C."/>
            <person name="Hughes D.S."/>
            <person name="Lee S.F."/>
            <person name="Perry T."/>
            <person name="Stroehlein A.J."/>
            <person name="Ansell B.R."/>
            <person name="Breugelmans B."/>
            <person name="Hofmann A."/>
            <person name="Qu J."/>
            <person name="Dugan S."/>
            <person name="Lee S.L."/>
            <person name="Chao H."/>
            <person name="Dinh H."/>
            <person name="Han Y."/>
            <person name="Doddapaneni H.V."/>
            <person name="Worley K.C."/>
            <person name="Muzny D.M."/>
            <person name="Ioannidis P."/>
            <person name="Waterhouse R.M."/>
            <person name="Zdobnov E.M."/>
            <person name="James P.J."/>
            <person name="Bagnall N.H."/>
            <person name="Kotze A.C."/>
            <person name="Gibbs R.A."/>
            <person name="Richards S."/>
            <person name="Batterham P."/>
            <person name="Gasser R.B."/>
        </authorList>
    </citation>
    <scope>NUCLEOTIDE SEQUENCE [LARGE SCALE GENOMIC DNA]</scope>
    <source>
        <strain evidence="17 18">LS</strain>
        <tissue evidence="17">Full body</tissue>
    </source>
</reference>
<feature type="domain" description="Laminin G" evidence="13">
    <location>
        <begin position="2890"/>
        <end position="3094"/>
    </location>
</feature>
<feature type="disulfide bond" evidence="10">
    <location>
        <begin position="1160"/>
        <end position="1177"/>
    </location>
</feature>
<keyword evidence="4" id="KW-0732">Signal</keyword>
<feature type="disulfide bond" evidence="10">
    <location>
        <begin position="1131"/>
        <end position="1140"/>
    </location>
</feature>
<dbReference type="PANTHER" id="PTHR10574">
    <property type="entry name" value="NETRIN/LAMININ-RELATED"/>
    <property type="match status" value="1"/>
</dbReference>
<dbReference type="SMART" id="SM00180">
    <property type="entry name" value="EGF_Lam"/>
    <property type="match status" value="16"/>
</dbReference>
<evidence type="ECO:0000256" key="12">
    <source>
        <dbReference type="SAM" id="MobiDB-lite"/>
    </source>
</evidence>
<dbReference type="Pfam" id="PF00054">
    <property type="entry name" value="Laminin_G_1"/>
    <property type="match status" value="1"/>
</dbReference>
<dbReference type="Pfam" id="PF00053">
    <property type="entry name" value="EGF_laminin"/>
    <property type="match status" value="11"/>
</dbReference>
<feature type="domain" description="Laminin EGF-like" evidence="14">
    <location>
        <begin position="648"/>
        <end position="691"/>
    </location>
</feature>
<sequence>MFASTTKSIHRPLRVFNRPFNLQLRLLRIFCSLLLMLNWQATPSHTKDLMQHRVRQQQQLHHYRQQEDLLRHFNLKSGVNNATTTYNQDFETSVVSWTGAKLTNSPATFLSAQSAASAPTELLHRRRLEHLKQDEQEQLAYSESQQQQQLGNKRRKTKSGLLIESNIELDYTDLQQSSTSTSLDYDTEAEMLKAMATTTANSYSSGHSYTKQERKRNRQHHQSQRKRNGRNGGGGAGQQSFGGGNNGQRQKLQRNALRLLNSHSDSQTSSSDNSHQGGLFPQLFNVATRAAITVNATCGQNGREEYCKLVDAYPHKKWATQCGICNAHSSDVAKHRPIESVISNLNMQDQWWQSPTLQYGRNYEYITITLDLKQIYQVFYVMLKSANSPRPASWILEKSLDGYNFQAWQYFGRSELDCKQRYNLPAQNGKYIFQNDTEVICTTQFSKALPLENGELHVSLLKNRPGAMEQTPELMDFITARYIRIRFQGMHSTANLDNSVYWQLDAHSLEKRSFYSLKQIRVSARLDCHGHAEKTKELAEKYKGQKEFSGLESTLQCECQHNTCGNDCSQCCPLYQDKPFRNGTMREAHECEICQCNDHAETCIYDRFLERGVCQDCRNNTTGNECEFCLNGFYRPQGALRSEACMPCECDTKGSTGLCHAEGGSCICREGFQGRKCEECLPGFYGEDCLKCECDGRGTLADSECAGVCVCKANVEGDTCNLCKEGFYDLSSENPEGCSPCWCSGLEAGCSSAQLSTLAFETLNDWKITDITRSQTAVPVLDSDTNFLGYGMYDLSDVEAIYWQAPQGYLGNRLTSYGSRLSIQVNWVTIRGDTSGKPTSGPNVILFGKNGLKIAYGDEEFTRGSSATINITLEQSGWYHVPAQVKDIKTRLRRNEYHGSQVTRAQFLAVLTNLEALLVRAAFHTDQVETNLERVIIYSGGLELGGPPFSKVEQCRCPLGYTGLSCESCDFGFIRIYENSSDHHEVGRCKPCPCNGHSNSCDLQSGGCGNCMHNTYGERCERCQRGYYGNPLHGTPHDCKPCACPLLAASNNFSPSCQLKSYAIMDINPIYGVVENTEYICTQCPPGYTGDHCEMCDDGYYGKPTELGSSCQPCDCDGGPCDVFTGRCIVCEGNTEGWHCERCKMGYWGDPSMGCEPCDCFSEGSDSSVCDSTDGQCLCKPRYSGQKCDECAEGYAQIDMKCAPCSCNEWGSIDSHTCDPDNGQCQCKPGVQGLKCDECEEGYFGLKAESYGCGECQCSPIGSLSNTCEKRSGQCQCLANVTGRRCDKCKAGHWNLTQSVGCHDCRCDPSGSRSHECNPWTGQCDCKIGVGGQRCNECTDGFFGFSTEGCQRCAPCPGEGQVCDPLNGRCVCPPNSRGLGCSQCVSGTWGWQSRLGCRECQCDRVGSIGQYCHTQTGQCQCREGYSGRRCDACAPGYFGYPECRRCNCDADGSYVGKDGLITCDANGQCPCKSLVVGLKCDTCMQSSFGLSALNPEGCTRCYCFGRASECEQSNWSWGHVRMSESRNLSIQYLNSQHISNTEFEYIVVVQMSGSKTYREDAEIQNFNGLNLIPRSTGNVSMGSYSQLYYPLYFQLPPQFYGDRISSYGGNLYFTLLTEGGSIPLDRKLLSRYPLVQLHAHHKMILDFYEYESFEYSRNETYRVPLHETYWKLHHNGQSADRATLMAALQNVKHILIRGSCFADFSEIILQNVHMDSAIYVHGSNSMIAKGVEKCKCPKRFDGLSCQDPGRGFYRWRNVSETESTYIEDLIGRAAPCFCNGRSQECNRETGECVNCRENSGGRHCEQCAEGFFGDPNSPYGCQACPCPETNRNFAKGCTVWQGEVNCVCRPGYTGKLCDKCRPGHKLRRGVHNMDLTGIPAPYIKVEEYEDLFNLQNRHYYDFNNARQLLLNYDTSALIKLDSHAENQKFQNRKALATSEKRNQAVQVILKDARLLYGELESIQTGILTNIANLENYGRGSHHLSLPTALQQARFYLDSIKQHRDSVNDIRTTASCAWHYYFKFGNASDAAFDQKAKVEMFWRDLNHTNFRISDIRLQADRTVEMQNEIDDVLEHIRNLKSYTSEDYQQIVDLKLKIKEYLKETLVPQTAVLVEMNVGRLELLSALKNRLRIHENQVEGIKNRIINAGIRTNNISSHIQPLQHTTARKNAIESLDIASKISDEMKGVSRHTQQLHEDIKRLRDKFAILEPDWEIKLGLAEENISLTKTNVRLANISLTYVEEQAVKEQSEFDVWNQTMAKQIQELRDKIAKAKHAAEGIKISLESLGPKCIRSYLPISYGLTTSNTIKLSFALPNRNGNSPLLYIQGNDGRYIALDLFKRHVRLLWNLGGSTEIITHPLEIQTRDPQYDDAWYHVEVNRTLNIGSLLVRRMNNYGALVPQNPVTGNTDVEFTRFFQTPEERIYLGGYPKFMRTKDLQLNPGLNVVIHNVEVDNKPMGIWNFASSEGKCGGAMIGAQESSSSSVARHFNGLGYAEVKKSRPRPYRKNLFALQMTFKTLDENALLFLANRSVSVTLSRGRIMFRIDYGDESKLEINTTNKYNTGKWIKIEAAREFVPKRGTENGILRVNNERAITGSPSVPIKSHMLPDLSKPVYYLGGVPPGFTSATSKAPGADNPFLGCMMDVQVNGETYDPLESSSFFGVEPSCKEMITKAGFTGQGYIELPSQSLRKRANTGFVFRTLQSDCLLLLSAYPPEVQDDYDAKDIKGNYSISLVDGHLQVWINSGRSFIQMHSNVSLNDGEFHVVNLLKNGRKFELMVDDELQVTKNLMNSPTLVSMPRDAGGLYIGGAPPFEDYTPLAPTFIKLEGAVRDVVFNNPLSFVNVQIGRNGPAMGSVNGLSDILLKTEPMIGKSFTAAPEGCKRVGSYSYEPNAFKFGDEPYSFAQLQTPLRNYWQKNFQISFDFRSFYPNGLIFLAPGIKEKQKHYLALILKDGHLLLIVRGRRREELPLHAKLNDGEWHHVTLMCQERKVTMSVEIGRTDQKTSAQMKIPKKIAASNIMFVGGLPENPPKMPAELLMKLEPFKGCLQRNFHVGKYLELEMEFRTSELSGILLSITEPTGFPALSLEIFNGNIVFSCDLGDGNPFRVESLLPSKYALCDNKWHNISALYDYEQLALRIDQMPTTIAVAQQTTMGRVQTKSPLYIGGIPEIASSGSLLTRENFKGCIRNLSIRNERRDWVDMDALHNVLLSECLVTGTDS</sequence>
<feature type="disulfide bond" evidence="10">
    <location>
        <begin position="1807"/>
        <end position="1821"/>
    </location>
</feature>
<dbReference type="SUPFAM" id="SSF49899">
    <property type="entry name" value="Concanavalin A-like lectins/glucanases"/>
    <property type="match status" value="5"/>
</dbReference>
<dbReference type="GO" id="GO:0009888">
    <property type="term" value="P:tissue development"/>
    <property type="evidence" value="ECO:0007669"/>
    <property type="project" value="TreeGrafter"/>
</dbReference>
<dbReference type="FunFam" id="2.10.25.10:FF:000574">
    <property type="entry name" value="laminin subunit alpha-1 isoform X1"/>
    <property type="match status" value="1"/>
</dbReference>
<feature type="domain" description="Laminin IV type A" evidence="15">
    <location>
        <begin position="761"/>
        <end position="954"/>
    </location>
</feature>
<feature type="disulfide bond" evidence="10">
    <location>
        <begin position="1239"/>
        <end position="1253"/>
    </location>
</feature>
<dbReference type="PROSITE" id="PS50025">
    <property type="entry name" value="LAM_G_DOMAIN"/>
    <property type="match status" value="4"/>
</dbReference>
<dbReference type="FunFam" id="2.10.25.10:FF:000580">
    <property type="entry name" value="Wing blister, isoform B"/>
    <property type="match status" value="1"/>
</dbReference>
<feature type="compositionally biased region" description="Polar residues" evidence="12">
    <location>
        <begin position="198"/>
        <end position="209"/>
    </location>
</feature>
<feature type="region of interest" description="Disordered" evidence="12">
    <location>
        <begin position="198"/>
        <end position="249"/>
    </location>
</feature>
<dbReference type="InterPro" id="IPR001791">
    <property type="entry name" value="Laminin_G"/>
</dbReference>
<feature type="domain" description="Laminin EGF-like" evidence="14">
    <location>
        <begin position="1205"/>
        <end position="1255"/>
    </location>
</feature>
<dbReference type="FunFam" id="2.60.120.260:FF:000154">
    <property type="entry name" value="laminin subunit alpha-1 isoform X1"/>
    <property type="match status" value="1"/>
</dbReference>
<dbReference type="SMART" id="SM00282">
    <property type="entry name" value="LamG"/>
    <property type="match status" value="5"/>
</dbReference>
<keyword evidence="8" id="KW-0325">Glycoprotein</keyword>
<evidence type="ECO:0000256" key="3">
    <source>
        <dbReference type="ARBA" id="ARBA00022530"/>
    </source>
</evidence>
<keyword evidence="5" id="KW-0677">Repeat</keyword>
<dbReference type="Gene3D" id="2.170.300.10">
    <property type="entry name" value="Tie2 ligand-binding domain superfamily"/>
    <property type="match status" value="1"/>
</dbReference>
<evidence type="ECO:0000259" key="13">
    <source>
        <dbReference type="PROSITE" id="PS50025"/>
    </source>
</evidence>
<dbReference type="SMART" id="SM00281">
    <property type="entry name" value="LamB"/>
    <property type="match status" value="2"/>
</dbReference>
<dbReference type="PROSITE" id="PS01248">
    <property type="entry name" value="EGF_LAM_1"/>
    <property type="match status" value="8"/>
</dbReference>
<feature type="compositionally biased region" description="Low complexity" evidence="12">
    <location>
        <begin position="138"/>
        <end position="150"/>
    </location>
</feature>
<dbReference type="GO" id="GO:0005604">
    <property type="term" value="C:basement membrane"/>
    <property type="evidence" value="ECO:0007669"/>
    <property type="project" value="UniProtKB-SubCell"/>
</dbReference>
<evidence type="ECO:0000259" key="15">
    <source>
        <dbReference type="PROSITE" id="PS51115"/>
    </source>
</evidence>
<feature type="compositionally biased region" description="Gly residues" evidence="12">
    <location>
        <begin position="230"/>
        <end position="246"/>
    </location>
</feature>
<feature type="domain" description="Laminin EGF-like" evidence="14">
    <location>
        <begin position="1776"/>
        <end position="1823"/>
    </location>
</feature>
<name>A0A0L0BZ21_LUCCU</name>
<dbReference type="Pfam" id="PF24973">
    <property type="entry name" value="EGF_LMN_ATRN"/>
    <property type="match status" value="4"/>
</dbReference>
<evidence type="ECO:0000259" key="16">
    <source>
        <dbReference type="PROSITE" id="PS51117"/>
    </source>
</evidence>
<feature type="domain" description="Laminin EGF-like" evidence="14">
    <location>
        <begin position="1114"/>
        <end position="1157"/>
    </location>
</feature>
<dbReference type="Gene3D" id="2.60.120.200">
    <property type="match status" value="5"/>
</dbReference>
<protein>
    <recommendedName>
        <fullName evidence="19">Laminin subunit alpha-1</fullName>
    </recommendedName>
</protein>
<feature type="disulfide bond" evidence="10">
    <location>
        <begin position="1158"/>
        <end position="1170"/>
    </location>
</feature>
<dbReference type="InterPro" id="IPR008211">
    <property type="entry name" value="Laminin_N"/>
</dbReference>
<keyword evidence="11" id="KW-0175">Coiled coil</keyword>
<dbReference type="FunFam" id="2.10.25.10:FF:000074">
    <property type="entry name" value="Laminin subunit alpha"/>
    <property type="match status" value="2"/>
</dbReference>
<comment type="caution">
    <text evidence="17">The sequence shown here is derived from an EMBL/GenBank/DDBJ whole genome shotgun (WGS) entry which is preliminary data.</text>
</comment>
<dbReference type="PROSITE" id="PS50027">
    <property type="entry name" value="EGF_LAM_2"/>
    <property type="match status" value="11"/>
</dbReference>
<dbReference type="FunFam" id="2.60.120.200:FF:000177">
    <property type="entry name" value="Wing blister, isoform C"/>
    <property type="match status" value="1"/>
</dbReference>
<keyword evidence="3" id="KW-0272">Extracellular matrix</keyword>
<feature type="disulfide bond" evidence="10">
    <location>
        <begin position="1326"/>
        <end position="1335"/>
    </location>
</feature>
<gene>
    <name evidence="17" type="ORF">FF38_02569</name>
</gene>
<feature type="domain" description="Laminin EGF-like" evidence="14">
    <location>
        <begin position="692"/>
        <end position="740"/>
    </location>
</feature>
<evidence type="ECO:0000259" key="14">
    <source>
        <dbReference type="PROSITE" id="PS50027"/>
    </source>
</evidence>
<dbReference type="FunFam" id="2.60.120.200:FF:000219">
    <property type="entry name" value="Wing blister, isoform B"/>
    <property type="match status" value="1"/>
</dbReference>
<dbReference type="CDD" id="cd00055">
    <property type="entry name" value="EGF_Lam"/>
    <property type="match status" value="16"/>
</dbReference>
<organism evidence="17 18">
    <name type="scientific">Lucilia cuprina</name>
    <name type="common">Green bottle fly</name>
    <name type="synonym">Australian sheep blowfly</name>
    <dbReference type="NCBI Taxonomy" id="7375"/>
    <lineage>
        <taxon>Eukaryota</taxon>
        <taxon>Metazoa</taxon>
        <taxon>Ecdysozoa</taxon>
        <taxon>Arthropoda</taxon>
        <taxon>Hexapoda</taxon>
        <taxon>Insecta</taxon>
        <taxon>Pterygota</taxon>
        <taxon>Neoptera</taxon>
        <taxon>Endopterygota</taxon>
        <taxon>Diptera</taxon>
        <taxon>Brachycera</taxon>
        <taxon>Muscomorpha</taxon>
        <taxon>Oestroidea</taxon>
        <taxon>Calliphoridae</taxon>
        <taxon>Luciliinae</taxon>
        <taxon>Lucilia</taxon>
    </lineage>
</organism>
<feature type="disulfide bond" evidence="10">
    <location>
        <begin position="1179"/>
        <end position="1188"/>
    </location>
</feature>
<evidence type="ECO:0000313" key="18">
    <source>
        <dbReference type="Proteomes" id="UP000037069"/>
    </source>
</evidence>
<comment type="subcellular location">
    <subcellularLocation>
        <location evidence="1">Secreted</location>
        <location evidence="1">Extracellular space</location>
        <location evidence="1">Extracellular matrix</location>
        <location evidence="1">Basement membrane</location>
    </subcellularLocation>
</comment>
<feature type="domain" description="Laminin G" evidence="13">
    <location>
        <begin position="2668"/>
        <end position="2878"/>
    </location>
</feature>
<feature type="disulfide bond" evidence="10">
    <location>
        <begin position="1307"/>
        <end position="1324"/>
    </location>
</feature>
<dbReference type="PANTHER" id="PTHR10574:SF445">
    <property type="entry name" value="LAMININ SUBUNIT ALPHA 3"/>
    <property type="match status" value="1"/>
</dbReference>
<dbReference type="FunFam" id="2.10.25.10:FF:000188">
    <property type="entry name" value="Laminin subunit gamma 2"/>
    <property type="match status" value="1"/>
</dbReference>
<feature type="domain" description="Laminin EGF-like" evidence="14">
    <location>
        <begin position="1400"/>
        <end position="1445"/>
    </location>
</feature>
<feature type="domain" description="Laminin EGF-like" evidence="14">
    <location>
        <begin position="1256"/>
        <end position="1304"/>
    </location>
</feature>
<keyword evidence="9 10" id="KW-0424">Laminin EGF-like domain</keyword>
<feature type="domain" description="Laminin G" evidence="13">
    <location>
        <begin position="2481"/>
        <end position="2664"/>
    </location>
</feature>
<dbReference type="FunFam" id="2.60.120.200:FF:000200">
    <property type="entry name" value="Laminin subunit alpha-3"/>
    <property type="match status" value="1"/>
</dbReference>
<dbReference type="Proteomes" id="UP000037069">
    <property type="component" value="Unassembled WGS sequence"/>
</dbReference>
<proteinExistence type="predicted"/>
<evidence type="ECO:0000256" key="4">
    <source>
        <dbReference type="ARBA" id="ARBA00022729"/>
    </source>
</evidence>
<feature type="disulfide bond" evidence="10">
    <location>
        <begin position="1305"/>
        <end position="1317"/>
    </location>
</feature>
<dbReference type="PROSITE" id="PS51115">
    <property type="entry name" value="LAMININ_IVA"/>
    <property type="match status" value="2"/>
</dbReference>
<feature type="disulfide bond" evidence="10">
    <location>
        <begin position="1011"/>
        <end position="1020"/>
    </location>
</feature>
<feature type="domain" description="Laminin IV type A" evidence="15">
    <location>
        <begin position="1541"/>
        <end position="1733"/>
    </location>
</feature>
<evidence type="ECO:0000256" key="9">
    <source>
        <dbReference type="ARBA" id="ARBA00023292"/>
    </source>
</evidence>
<keyword evidence="18" id="KW-1185">Reference proteome</keyword>
<keyword evidence="6" id="KW-0084">Basement membrane</keyword>
<feature type="disulfide bond" evidence="10">
    <location>
        <begin position="1402"/>
        <end position="1419"/>
    </location>
</feature>
<dbReference type="Pfam" id="PF00052">
    <property type="entry name" value="Laminin_B"/>
    <property type="match status" value="2"/>
</dbReference>
<dbReference type="FunFam" id="2.10.25.10:FF:000677">
    <property type="entry name" value="Wing blister, isoform B"/>
    <property type="match status" value="1"/>
</dbReference>
<dbReference type="PROSITE" id="PS51117">
    <property type="entry name" value="LAMININ_NTER"/>
    <property type="match status" value="1"/>
</dbReference>
<dbReference type="SMART" id="SM00136">
    <property type="entry name" value="LamNT"/>
    <property type="match status" value="1"/>
</dbReference>
<feature type="disulfide bond" evidence="10">
    <location>
        <begin position="668"/>
        <end position="677"/>
    </location>
</feature>
<feature type="disulfide bond" evidence="10">
    <location>
        <begin position="1795"/>
        <end position="1804"/>
    </location>
</feature>
<evidence type="ECO:0000313" key="17">
    <source>
        <dbReference type="EMBL" id="KNC25302.1"/>
    </source>
</evidence>
<keyword evidence="2" id="KW-0964">Secreted</keyword>
<evidence type="ECO:0000256" key="11">
    <source>
        <dbReference type="SAM" id="Coils"/>
    </source>
</evidence>
<dbReference type="EMBL" id="JRES01001125">
    <property type="protein sequence ID" value="KNC25302.1"/>
    <property type="molecule type" value="Genomic_DNA"/>
</dbReference>
<feature type="coiled-coil region" evidence="11">
    <location>
        <begin position="2254"/>
        <end position="2281"/>
    </location>
</feature>
<dbReference type="CDD" id="cd00110">
    <property type="entry name" value="LamG"/>
    <property type="match status" value="5"/>
</dbReference>
<dbReference type="Pfam" id="PF00055">
    <property type="entry name" value="Laminin_N"/>
    <property type="match status" value="1"/>
</dbReference>
<dbReference type="FunFam" id="2.10.25.10:FF:000082">
    <property type="entry name" value="Laminin subunit alpha 1"/>
    <property type="match status" value="2"/>
</dbReference>
<evidence type="ECO:0008006" key="19">
    <source>
        <dbReference type="Google" id="ProtNLM"/>
    </source>
</evidence>
<evidence type="ECO:0000256" key="10">
    <source>
        <dbReference type="PROSITE-ProRule" id="PRU00460"/>
    </source>
</evidence>
<dbReference type="InterPro" id="IPR013320">
    <property type="entry name" value="ConA-like_dom_sf"/>
</dbReference>
<dbReference type="InterPro" id="IPR050440">
    <property type="entry name" value="Laminin/Netrin_ECM"/>
</dbReference>
<dbReference type="FunFam" id="2.10.25.10:FF:000090">
    <property type="entry name" value="laminin subunit alpha"/>
    <property type="match status" value="2"/>
</dbReference>
<dbReference type="STRING" id="7375.A0A0L0BZ21"/>
<evidence type="ECO:0000256" key="7">
    <source>
        <dbReference type="ARBA" id="ARBA00023157"/>
    </source>
</evidence>
<dbReference type="GO" id="GO:0048731">
    <property type="term" value="P:system development"/>
    <property type="evidence" value="ECO:0007669"/>
    <property type="project" value="UniProtKB-ARBA"/>
</dbReference>
<dbReference type="InterPro" id="IPR002049">
    <property type="entry name" value="LE_dom"/>
</dbReference>
<dbReference type="SMART" id="SM00181">
    <property type="entry name" value="EGF"/>
    <property type="match status" value="12"/>
</dbReference>
<dbReference type="SUPFAM" id="SSF57196">
    <property type="entry name" value="EGF/Laminin"/>
    <property type="match status" value="11"/>
</dbReference>
<feature type="domain" description="Laminin EGF-like" evidence="14">
    <location>
        <begin position="1158"/>
        <end position="1204"/>
    </location>
</feature>
<evidence type="ECO:0000256" key="8">
    <source>
        <dbReference type="ARBA" id="ARBA00023180"/>
    </source>
</evidence>
<dbReference type="InterPro" id="IPR056863">
    <property type="entry name" value="LMN_ATRN_NET-like_EGF"/>
</dbReference>
<evidence type="ECO:0000256" key="5">
    <source>
        <dbReference type="ARBA" id="ARBA00022737"/>
    </source>
</evidence>
<feature type="disulfide bond" evidence="10">
    <location>
        <begin position="1256"/>
        <end position="1268"/>
    </location>
</feature>
<comment type="caution">
    <text evidence="10">Lacks conserved residue(s) required for the propagation of feature annotation.</text>
</comment>
<feature type="disulfide bond" evidence="10">
    <location>
        <begin position="1258"/>
        <end position="1275"/>
    </location>
</feature>
<feature type="domain" description="Laminin EGF-like" evidence="14">
    <location>
        <begin position="1446"/>
        <end position="1500"/>
    </location>
</feature>
<dbReference type="Gene3D" id="2.60.120.260">
    <property type="entry name" value="Galactose-binding domain-like"/>
    <property type="match status" value="1"/>
</dbReference>
<dbReference type="InterPro" id="IPR000034">
    <property type="entry name" value="Laminin_IV"/>
</dbReference>
<feature type="domain" description="Laminin EGF-like" evidence="14">
    <location>
        <begin position="1305"/>
        <end position="1352"/>
    </location>
</feature>
<evidence type="ECO:0000256" key="2">
    <source>
        <dbReference type="ARBA" id="ARBA00022525"/>
    </source>
</evidence>
<accession>A0A0L0BZ21</accession>
<feature type="disulfide bond" evidence="10">
    <location>
        <begin position="1471"/>
        <end position="1480"/>
    </location>
</feature>
<feature type="domain" description="Laminin N-terminal" evidence="16">
    <location>
        <begin position="275"/>
        <end position="525"/>
    </location>
</feature>
<feature type="disulfide bond" evidence="10">
    <location>
        <begin position="711"/>
        <end position="720"/>
    </location>
</feature>
<feature type="domain" description="Laminin EGF-like" evidence="14">
    <location>
        <begin position="992"/>
        <end position="1041"/>
    </location>
</feature>
<feature type="disulfide bond" evidence="10">
    <location>
        <begin position="1421"/>
        <end position="1430"/>
    </location>
</feature>
<keyword evidence="7 10" id="KW-1015">Disulfide bond</keyword>
<dbReference type="Gene3D" id="2.10.25.10">
    <property type="entry name" value="Laminin"/>
    <property type="match status" value="13"/>
</dbReference>
<feature type="disulfide bond" evidence="10">
    <location>
        <begin position="1277"/>
        <end position="1286"/>
    </location>
</feature>
<dbReference type="PRINTS" id="PR00011">
    <property type="entry name" value="EGFLAMININ"/>
</dbReference>
<dbReference type="InterPro" id="IPR000742">
    <property type="entry name" value="EGF"/>
</dbReference>
<evidence type="ECO:0000256" key="6">
    <source>
        <dbReference type="ARBA" id="ARBA00022869"/>
    </source>
</evidence>
<feature type="domain" description="Laminin G" evidence="13">
    <location>
        <begin position="2281"/>
        <end position="2467"/>
    </location>
</feature>
<evidence type="ECO:0000256" key="1">
    <source>
        <dbReference type="ARBA" id="ARBA00004302"/>
    </source>
</evidence>